<accession>U2MHA1</accession>
<dbReference type="Pfam" id="PF13304">
    <property type="entry name" value="AAA_21"/>
    <property type="match status" value="1"/>
</dbReference>
<organism evidence="2 3">
    <name type="scientific">Segatella salivae F0493</name>
    <dbReference type="NCBI Taxonomy" id="1395125"/>
    <lineage>
        <taxon>Bacteria</taxon>
        <taxon>Pseudomonadati</taxon>
        <taxon>Bacteroidota</taxon>
        <taxon>Bacteroidia</taxon>
        <taxon>Bacteroidales</taxon>
        <taxon>Prevotellaceae</taxon>
        <taxon>Segatella</taxon>
    </lineage>
</organism>
<dbReference type="PATRIC" id="fig|1395125.3.peg.2317"/>
<dbReference type="InterPro" id="IPR014555">
    <property type="entry name" value="RecF-like"/>
</dbReference>
<comment type="caution">
    <text evidence="2">The sequence shown here is derived from an EMBL/GenBank/DDBJ whole genome shotgun (WGS) entry which is preliminary data.</text>
</comment>
<evidence type="ECO:0000313" key="3">
    <source>
        <dbReference type="Proteomes" id="UP000017023"/>
    </source>
</evidence>
<gene>
    <name evidence="2" type="ORF">HMPREF9145_1725</name>
</gene>
<evidence type="ECO:0000259" key="1">
    <source>
        <dbReference type="Pfam" id="PF13304"/>
    </source>
</evidence>
<dbReference type="Proteomes" id="UP000017023">
    <property type="component" value="Unassembled WGS sequence"/>
</dbReference>
<feature type="domain" description="ATPase AAA-type core" evidence="1">
    <location>
        <begin position="50"/>
        <end position="382"/>
    </location>
</feature>
<dbReference type="InterPro" id="IPR027417">
    <property type="entry name" value="P-loop_NTPase"/>
</dbReference>
<dbReference type="EMBL" id="AWGW01000029">
    <property type="protein sequence ID" value="ERJ98633.1"/>
    <property type="molecule type" value="Genomic_DNA"/>
</dbReference>
<dbReference type="GO" id="GO:0016887">
    <property type="term" value="F:ATP hydrolysis activity"/>
    <property type="evidence" value="ECO:0007669"/>
    <property type="project" value="InterPro"/>
</dbReference>
<proteinExistence type="predicted"/>
<sequence length="439" mass="50308">MYVMLLRVILKNFLSFEDEVQFDMFPNMRKESLPNHVTMAAKVLPTLRMAAIYGANGAGKSNMLKGVDFVRLLVCNKDFLNQSKVSRYFYALRDDPASQPITLTIEFVTKAGKAFIYSVEIGEDGIKSEILQESGLGTEENKNVFTREGYTLSFAVKPSDEVQQMIIAWLEKNPFASLLTINDDMPVLSDENIDIVKHWFQEELVLINFHSLNPALIELLRRNKKITAFTSALFKAVDLGINTVKVQTEDFDEWIRSHNEEQLLIEELNKMQSGGISEITRNKITRNFTVEDGVRKISQMMFEQFGQNGFSKDMDIVAQSDGTVRLLNLVPAFYDAIREGKTVLIDEIEHSIHPYLIRELVKFFSQQKTTGQLIFTTHETCLLNQEFIRTDEVWMVEKKDGNTHMYSLNDFKIHNTINIANGYMEGRYGAIPFIGELKM</sequence>
<protein>
    <submittedName>
        <fullName evidence="2">AAA domain protein</fullName>
    </submittedName>
</protein>
<dbReference type="PANTHER" id="PTHR40396:SF1">
    <property type="entry name" value="ATPASE AAA-TYPE CORE DOMAIN-CONTAINING PROTEIN"/>
    <property type="match status" value="1"/>
</dbReference>
<dbReference type="GO" id="GO:0005524">
    <property type="term" value="F:ATP binding"/>
    <property type="evidence" value="ECO:0007669"/>
    <property type="project" value="InterPro"/>
</dbReference>
<dbReference type="SUPFAM" id="SSF52540">
    <property type="entry name" value="P-loop containing nucleoside triphosphate hydrolases"/>
    <property type="match status" value="1"/>
</dbReference>
<reference evidence="2 3" key="1">
    <citation type="submission" date="2013-08" db="EMBL/GenBank/DDBJ databases">
        <authorList>
            <person name="Durkin A.S."/>
            <person name="Haft D.R."/>
            <person name="McCorrison J."/>
            <person name="Torralba M."/>
            <person name="Gillis M."/>
            <person name="Haft D.H."/>
            <person name="Methe B."/>
            <person name="Sutton G."/>
            <person name="Nelson K.E."/>
        </authorList>
    </citation>
    <scope>NUCLEOTIDE SEQUENCE [LARGE SCALE GENOMIC DNA]</scope>
    <source>
        <strain evidence="2 3">F0493</strain>
    </source>
</reference>
<dbReference type="PANTHER" id="PTHR40396">
    <property type="entry name" value="ATPASE-LIKE PROTEIN"/>
    <property type="match status" value="1"/>
</dbReference>
<dbReference type="InterPro" id="IPR003959">
    <property type="entry name" value="ATPase_AAA_core"/>
</dbReference>
<dbReference type="Gene3D" id="3.40.50.300">
    <property type="entry name" value="P-loop containing nucleotide triphosphate hydrolases"/>
    <property type="match status" value="1"/>
</dbReference>
<name>U2MHA1_9BACT</name>
<dbReference type="AlphaFoldDB" id="U2MHA1"/>
<evidence type="ECO:0000313" key="2">
    <source>
        <dbReference type="EMBL" id="ERJ98633.1"/>
    </source>
</evidence>
<dbReference type="PIRSF" id="PIRSF029347">
    <property type="entry name" value="RecF"/>
    <property type="match status" value="1"/>
</dbReference>